<keyword evidence="2" id="KW-1185">Reference proteome</keyword>
<dbReference type="CDD" id="cd00371">
    <property type="entry name" value="HMA"/>
    <property type="match status" value="1"/>
</dbReference>
<organism evidence="1 2">
    <name type="scientific">Azotobacter beijerinckii</name>
    <dbReference type="NCBI Taxonomy" id="170623"/>
    <lineage>
        <taxon>Bacteria</taxon>
        <taxon>Pseudomonadati</taxon>
        <taxon>Pseudomonadota</taxon>
        <taxon>Gammaproteobacteria</taxon>
        <taxon>Pseudomonadales</taxon>
        <taxon>Pseudomonadaceae</taxon>
        <taxon>Azotobacter</taxon>
    </lineage>
</organism>
<gene>
    <name evidence="1" type="ORF">SAMN04244571_04510</name>
</gene>
<accession>A0A1I1CL61</accession>
<dbReference type="RefSeq" id="WP_254791272.1">
    <property type="nucleotide sequence ID" value="NZ_FOKJ01000139.1"/>
</dbReference>
<dbReference type="Gene3D" id="3.30.70.100">
    <property type="match status" value="1"/>
</dbReference>
<reference evidence="1 2" key="1">
    <citation type="submission" date="2016-10" db="EMBL/GenBank/DDBJ databases">
        <authorList>
            <person name="Varghese N."/>
            <person name="Submissions S."/>
        </authorList>
    </citation>
    <scope>NUCLEOTIDE SEQUENCE [LARGE SCALE GENOMIC DNA]</scope>
    <source>
        <strain evidence="1 2">DSM 282</strain>
    </source>
</reference>
<dbReference type="Proteomes" id="UP000198861">
    <property type="component" value="Unassembled WGS sequence"/>
</dbReference>
<protein>
    <submittedName>
        <fullName evidence="1">Uncharacterized protein</fullName>
    </submittedName>
</protein>
<dbReference type="EMBL" id="FOKJ01000139">
    <property type="protein sequence ID" value="SFB63207.1"/>
    <property type="molecule type" value="Genomic_DNA"/>
</dbReference>
<name>A0A1I1CL61_9GAMM</name>
<dbReference type="SUPFAM" id="SSF55008">
    <property type="entry name" value="HMA, heavy metal-associated domain"/>
    <property type="match status" value="1"/>
</dbReference>
<comment type="caution">
    <text evidence="1">The sequence shown here is derived from an EMBL/GenBank/DDBJ whole genome shotgun (WGS) entry which is preliminary data.</text>
</comment>
<sequence>MISNIINKRAGPGKRRMYTDTLWPDGRSTAQGKDADCGFVRLQLLHQTFGRVRFRYRCRAGMPLDAHSIEHEVRTLKGVLQARANPVARSLVVEFKPGVTDPDSLAAAILALSPSGLPLPAANHRHSEAAHLVQFQPASCSSGGSCSQP</sequence>
<evidence type="ECO:0000313" key="1">
    <source>
        <dbReference type="EMBL" id="SFB63207.1"/>
    </source>
</evidence>
<dbReference type="InterPro" id="IPR006121">
    <property type="entry name" value="HMA_dom"/>
</dbReference>
<proteinExistence type="predicted"/>
<dbReference type="InterPro" id="IPR036163">
    <property type="entry name" value="HMA_dom_sf"/>
</dbReference>
<evidence type="ECO:0000313" key="2">
    <source>
        <dbReference type="Proteomes" id="UP000198861"/>
    </source>
</evidence>